<organism evidence="1 2">
    <name type="scientific">Rhizophagus irregularis</name>
    <dbReference type="NCBI Taxonomy" id="588596"/>
    <lineage>
        <taxon>Eukaryota</taxon>
        <taxon>Fungi</taxon>
        <taxon>Fungi incertae sedis</taxon>
        <taxon>Mucoromycota</taxon>
        <taxon>Glomeromycotina</taxon>
        <taxon>Glomeromycetes</taxon>
        <taxon>Glomerales</taxon>
        <taxon>Glomeraceae</taxon>
        <taxon>Rhizophagus</taxon>
    </lineage>
</organism>
<reference evidence="1 2" key="2">
    <citation type="submission" date="2017-09" db="EMBL/GenBank/DDBJ databases">
        <title>Extensive intraspecific genome diversity in a model arbuscular mycorrhizal fungus.</title>
        <authorList>
            <person name="Chen E.C."/>
            <person name="Morin E."/>
            <person name="Beaudet D."/>
            <person name="Noel J."/>
            <person name="Ndikumana S."/>
            <person name="Charron P."/>
            <person name="St-Onge C."/>
            <person name="Giorgi J."/>
            <person name="Grigoriev I.V."/>
            <person name="Roux C."/>
            <person name="Martin F.M."/>
            <person name="Corradi N."/>
        </authorList>
    </citation>
    <scope>NUCLEOTIDE SEQUENCE [LARGE SCALE GENOMIC DNA]</scope>
    <source>
        <strain evidence="1 2">A5</strain>
    </source>
</reference>
<feature type="non-terminal residue" evidence="1">
    <location>
        <position position="194"/>
    </location>
</feature>
<reference evidence="1 2" key="1">
    <citation type="submission" date="2016-04" db="EMBL/GenBank/DDBJ databases">
        <title>Genome analyses suggest a sexual origin of heterokaryosis in a supposedly ancient asexual fungus.</title>
        <authorList>
            <person name="Ropars J."/>
            <person name="Sedzielewska K."/>
            <person name="Noel J."/>
            <person name="Charron P."/>
            <person name="Farinelli L."/>
            <person name="Marton T."/>
            <person name="Kruger M."/>
            <person name="Pelin A."/>
            <person name="Brachmann A."/>
            <person name="Corradi N."/>
        </authorList>
    </citation>
    <scope>NUCLEOTIDE SEQUENCE [LARGE SCALE GENOMIC DNA]</scope>
    <source>
        <strain evidence="1 2">A5</strain>
    </source>
</reference>
<protein>
    <submittedName>
        <fullName evidence="1">Uncharacterized protein</fullName>
    </submittedName>
</protein>
<dbReference type="OrthoDB" id="2376431at2759"/>
<proteinExistence type="predicted"/>
<comment type="caution">
    <text evidence="1">The sequence shown here is derived from an EMBL/GenBank/DDBJ whole genome shotgun (WGS) entry which is preliminary data.</text>
</comment>
<dbReference type="EMBL" id="LLXJ01012096">
    <property type="protein sequence ID" value="PKB92155.1"/>
    <property type="molecule type" value="Genomic_DNA"/>
</dbReference>
<evidence type="ECO:0000313" key="1">
    <source>
        <dbReference type="EMBL" id="PKB92155.1"/>
    </source>
</evidence>
<sequence length="194" mass="22875">MKSLEIIPFESPSKLELYRNLFVEDPFPLMGKIIKSIFEEENKNEPFEFFTWLVNPEEMLRSLRFEIINGWLEGKGCDSSMATLFCDIIQTTYFAQYNLIKLSPYLHYAIKTLCAKNIKALLKITAIAFMKEFVHKFWDSSIQVGKSQLIEFNFLNFKKIGDFNPNQMLIQLNNYMEISNPLIHSLKIYFIRDL</sequence>
<dbReference type="AlphaFoldDB" id="A0A2I1FR42"/>
<dbReference type="Proteomes" id="UP000232722">
    <property type="component" value="Unassembled WGS sequence"/>
</dbReference>
<name>A0A2I1FR42_9GLOM</name>
<gene>
    <name evidence="1" type="ORF">RhiirA5_445786</name>
</gene>
<evidence type="ECO:0000313" key="2">
    <source>
        <dbReference type="Proteomes" id="UP000232722"/>
    </source>
</evidence>
<accession>A0A2I1FR42</accession>